<feature type="transmembrane region" description="Helical" evidence="7">
    <location>
        <begin position="642"/>
        <end position="659"/>
    </location>
</feature>
<feature type="transmembrane region" description="Helical" evidence="7">
    <location>
        <begin position="504"/>
        <end position="525"/>
    </location>
</feature>
<feature type="transmembrane region" description="Helical" evidence="7">
    <location>
        <begin position="665"/>
        <end position="684"/>
    </location>
</feature>
<feature type="transmembrane region" description="Helical" evidence="7">
    <location>
        <begin position="234"/>
        <end position="250"/>
    </location>
</feature>
<comment type="caution">
    <text evidence="10">The sequence shown here is derived from an EMBL/GenBank/DDBJ whole genome shotgun (WGS) entry which is preliminary data.</text>
</comment>
<evidence type="ECO:0000259" key="9">
    <source>
        <dbReference type="Pfam" id="PF03553"/>
    </source>
</evidence>
<feature type="signal peptide" evidence="8">
    <location>
        <begin position="1"/>
        <end position="18"/>
    </location>
</feature>
<evidence type="ECO:0000256" key="1">
    <source>
        <dbReference type="ARBA" id="ARBA00004651"/>
    </source>
</evidence>
<dbReference type="AlphaFoldDB" id="A0AAD2CJY5"/>
<evidence type="ECO:0000256" key="7">
    <source>
        <dbReference type="SAM" id="Phobius"/>
    </source>
</evidence>
<evidence type="ECO:0000256" key="3">
    <source>
        <dbReference type="ARBA" id="ARBA00022692"/>
    </source>
</evidence>
<evidence type="ECO:0000256" key="6">
    <source>
        <dbReference type="SAM" id="MobiDB-lite"/>
    </source>
</evidence>
<name>A0AAD2CJY5_9STRA</name>
<sequence length="758" mass="80781">MLQRLALLSLLGTSAVAAFDYDIVGAGSVVLTDVDTGISDLRTIFTDDEIAVSLDGLEWESNGGNTTDGLLFYKTYLDGELMSEGNMTLGDVGRELPSGLDAGTVKATAGGRHTIEVIVTSGEAEAVTDREVESYAAGVSILPLLVILVLSVTTNMVELSLFSGIFVGACIVAGEINQGFKDTVEDFILNALADVGHGYVFLFTFFLSGLVAMLERSGGMLGFTRYISQYATDARRGQVAAFVVGVVIFFDDYANTLLAGQSMRPLVDSLFVSREKLAFFVDATAAPIASISPVSSWVGYEVGLIQDEIDAISERFGGDITIDGSGMALFLASIKYRYYPIFMLLLIIGLIATQRDFGTMLIAERKTEVYKRTDGGDGGTSGAAGSMGDENAPRQDQPLKTYNFALPIIVLVFLIFYTLVQTGDDGSGEQDFMDKIESSDSYQALLWSTIGTALVTLIFYLVQFTKDGSLIVPSGSDIKDAFFGSSEESDEPKARSILSVRDSLESFIIGMGRVFPACIILTLAWASGSLMKAVGCDRLFAAWIVGGVDPSDLPTLSFLISLFMALATGTSWGTMGILFPLIMVPTYIASNGDEEIFTATVAGVLSGSVAGDHMSPISDTTVLSSLATECGLMEHVGTQAPYVLVVVIISILFGTLPIGKGAWPNFVGVILGILVLVAFIFGICKPVLSPTGAWDPITLLFQKIAKTEGLEKLQKDTIRAASGEDLSKEVEAKKVDVEETPEQSQPIMEKPSAEEAAA</sequence>
<feature type="transmembrane region" description="Helical" evidence="7">
    <location>
        <begin position="196"/>
        <end position="214"/>
    </location>
</feature>
<feature type="transmembrane region" description="Helical" evidence="7">
    <location>
        <begin position="404"/>
        <end position="422"/>
    </location>
</feature>
<evidence type="ECO:0000256" key="2">
    <source>
        <dbReference type="ARBA" id="ARBA00022475"/>
    </source>
</evidence>
<dbReference type="GO" id="GO:0005886">
    <property type="term" value="C:plasma membrane"/>
    <property type="evidence" value="ECO:0007669"/>
    <property type="project" value="UniProtKB-SubCell"/>
</dbReference>
<dbReference type="Pfam" id="PF03553">
    <property type="entry name" value="Na_H_antiporter"/>
    <property type="match status" value="1"/>
</dbReference>
<feature type="region of interest" description="Disordered" evidence="6">
    <location>
        <begin position="373"/>
        <end position="392"/>
    </location>
</feature>
<feature type="domain" description="Na+/H+ antiporter NhaC-like C-terminal" evidence="9">
    <location>
        <begin position="291"/>
        <end position="653"/>
    </location>
</feature>
<dbReference type="PANTHER" id="PTHR43478">
    <property type="entry name" value="NA+/H+ ANTIPORTER-RELATED"/>
    <property type="match status" value="1"/>
</dbReference>
<accession>A0AAD2CJY5</accession>
<feature type="transmembrane region" description="Helical" evidence="7">
    <location>
        <begin position="558"/>
        <end position="582"/>
    </location>
</feature>
<feature type="transmembrane region" description="Helical" evidence="7">
    <location>
        <begin position="336"/>
        <end position="353"/>
    </location>
</feature>
<keyword evidence="11" id="KW-1185">Reference proteome</keyword>
<dbReference type="EMBL" id="CAKOGP040000446">
    <property type="protein sequence ID" value="CAJ1935026.1"/>
    <property type="molecule type" value="Genomic_DNA"/>
</dbReference>
<evidence type="ECO:0000256" key="4">
    <source>
        <dbReference type="ARBA" id="ARBA00022989"/>
    </source>
</evidence>
<reference evidence="10" key="1">
    <citation type="submission" date="2023-08" db="EMBL/GenBank/DDBJ databases">
        <authorList>
            <person name="Audoor S."/>
            <person name="Bilcke G."/>
        </authorList>
    </citation>
    <scope>NUCLEOTIDE SEQUENCE</scope>
</reference>
<keyword evidence="5 7" id="KW-0472">Membrane</keyword>
<feature type="chain" id="PRO_5042225620" description="Na+/H+ antiporter NhaC-like C-terminal domain-containing protein" evidence="8">
    <location>
        <begin position="19"/>
        <end position="758"/>
    </location>
</feature>
<comment type="subcellular location">
    <subcellularLocation>
        <location evidence="1">Cell membrane</location>
        <topology evidence="1">Multi-pass membrane protein</topology>
    </subcellularLocation>
</comment>
<dbReference type="Proteomes" id="UP001295423">
    <property type="component" value="Unassembled WGS sequence"/>
</dbReference>
<protein>
    <recommendedName>
        <fullName evidence="9">Na+/H+ antiporter NhaC-like C-terminal domain-containing protein</fullName>
    </recommendedName>
</protein>
<evidence type="ECO:0000313" key="10">
    <source>
        <dbReference type="EMBL" id="CAJ1935026.1"/>
    </source>
</evidence>
<feature type="transmembrane region" description="Helical" evidence="7">
    <location>
        <begin position="442"/>
        <end position="462"/>
    </location>
</feature>
<evidence type="ECO:0000313" key="11">
    <source>
        <dbReference type="Proteomes" id="UP001295423"/>
    </source>
</evidence>
<gene>
    <name evidence="10" type="ORF">CYCCA115_LOCUS4363</name>
</gene>
<dbReference type="InterPro" id="IPR018461">
    <property type="entry name" value="Na/H_Antiport_NhaC-like_C"/>
</dbReference>
<keyword evidence="2" id="KW-1003">Cell membrane</keyword>
<keyword evidence="3 7" id="KW-0812">Transmembrane</keyword>
<feature type="region of interest" description="Disordered" evidence="6">
    <location>
        <begin position="729"/>
        <end position="758"/>
    </location>
</feature>
<keyword evidence="8" id="KW-0732">Signal</keyword>
<organism evidence="10 11">
    <name type="scientific">Cylindrotheca closterium</name>
    <dbReference type="NCBI Taxonomy" id="2856"/>
    <lineage>
        <taxon>Eukaryota</taxon>
        <taxon>Sar</taxon>
        <taxon>Stramenopiles</taxon>
        <taxon>Ochrophyta</taxon>
        <taxon>Bacillariophyta</taxon>
        <taxon>Bacillariophyceae</taxon>
        <taxon>Bacillariophycidae</taxon>
        <taxon>Bacillariales</taxon>
        <taxon>Bacillariaceae</taxon>
        <taxon>Cylindrotheca</taxon>
    </lineage>
</organism>
<evidence type="ECO:0000256" key="5">
    <source>
        <dbReference type="ARBA" id="ARBA00023136"/>
    </source>
</evidence>
<keyword evidence="4 7" id="KW-1133">Transmembrane helix</keyword>
<feature type="transmembrane region" description="Helical" evidence="7">
    <location>
        <begin position="135"/>
        <end position="152"/>
    </location>
</feature>
<evidence type="ECO:0000256" key="8">
    <source>
        <dbReference type="SAM" id="SignalP"/>
    </source>
</evidence>
<feature type="transmembrane region" description="Helical" evidence="7">
    <location>
        <begin position="159"/>
        <end position="176"/>
    </location>
</feature>
<proteinExistence type="predicted"/>
<dbReference type="PANTHER" id="PTHR43478:SF1">
    <property type="entry name" value="NA+_H+ ANTIPORTER NHAC-LIKE C-TERMINAL DOMAIN-CONTAINING PROTEIN"/>
    <property type="match status" value="1"/>
</dbReference>